<dbReference type="EMBL" id="JAVDRF010000010">
    <property type="protein sequence ID" value="MDR6538264.1"/>
    <property type="molecule type" value="Genomic_DNA"/>
</dbReference>
<name>A0ABU1NII5_9BURK</name>
<evidence type="ECO:0000313" key="2">
    <source>
        <dbReference type="Proteomes" id="UP001184230"/>
    </source>
</evidence>
<organism evidence="1 2">
    <name type="scientific">Variovorax soli</name>
    <dbReference type="NCBI Taxonomy" id="376815"/>
    <lineage>
        <taxon>Bacteria</taxon>
        <taxon>Pseudomonadati</taxon>
        <taxon>Pseudomonadota</taxon>
        <taxon>Betaproteobacteria</taxon>
        <taxon>Burkholderiales</taxon>
        <taxon>Comamonadaceae</taxon>
        <taxon>Variovorax</taxon>
    </lineage>
</organism>
<gene>
    <name evidence="1" type="ORF">J2739_004053</name>
</gene>
<dbReference type="Gene3D" id="3.40.50.1110">
    <property type="entry name" value="SGNH hydrolase"/>
    <property type="match status" value="1"/>
</dbReference>
<reference evidence="1 2" key="1">
    <citation type="submission" date="2023-07" db="EMBL/GenBank/DDBJ databases">
        <title>Sorghum-associated microbial communities from plants grown in Nebraska, USA.</title>
        <authorList>
            <person name="Schachtman D."/>
        </authorList>
    </citation>
    <scope>NUCLEOTIDE SEQUENCE [LARGE SCALE GENOMIC DNA]</scope>
    <source>
        <strain evidence="1 2">DS1781</strain>
    </source>
</reference>
<dbReference type="RefSeq" id="WP_309904904.1">
    <property type="nucleotide sequence ID" value="NZ_JAVDRF010000010.1"/>
</dbReference>
<evidence type="ECO:0000313" key="1">
    <source>
        <dbReference type="EMBL" id="MDR6538264.1"/>
    </source>
</evidence>
<evidence type="ECO:0008006" key="3">
    <source>
        <dbReference type="Google" id="ProtNLM"/>
    </source>
</evidence>
<protein>
    <recommendedName>
        <fullName evidence="3">GDSL-like Lipase/Acylhydrolase family protein</fullName>
    </recommendedName>
</protein>
<dbReference type="Proteomes" id="UP001184230">
    <property type="component" value="Unassembled WGS sequence"/>
</dbReference>
<accession>A0ABU1NII5</accession>
<dbReference type="InterPro" id="IPR036514">
    <property type="entry name" value="SGNH_hydro_sf"/>
</dbReference>
<dbReference type="SUPFAM" id="SSF52266">
    <property type="entry name" value="SGNH hydrolase"/>
    <property type="match status" value="1"/>
</dbReference>
<proteinExistence type="predicted"/>
<comment type="caution">
    <text evidence="1">The sequence shown here is derived from an EMBL/GenBank/DDBJ whole genome shotgun (WGS) entry which is preliminary data.</text>
</comment>
<keyword evidence="2" id="KW-1185">Reference proteome</keyword>
<sequence>MKRSVRLAAGALALVLAAGALVLGLWSDGMPHDPSFRPVSPSAFPLAILGDSNSHSYQDNAWFPADSSERGGRLRSRTFQWTEVLARMRGQQLDLGPWVRWGRPGVVALAREWMGLPGGRAPRKEDYLYNFANSGAACKNLMGGRFRQAPRLVALMDREPERWARGVVVIRIGLNNWGGLLDLQASDPAAPELREATAFCAREIGAAVASIHARHRSTRILLVGIGNEADDPANFDRWQSATETRNIRIALDGFNAAIRHLADGDARLAYFDDLAWFQDHWGSRDAEGKPDYKAVEMGPELRVTNTIGDDPHNALLADRHAGLVWNALWAQALVARLREAFDLPITPIADEELRRFVEPLVAAPAAPVKAPGS</sequence>